<evidence type="ECO:0000256" key="4">
    <source>
        <dbReference type="ARBA" id="ARBA00023128"/>
    </source>
</evidence>
<protein>
    <recommendedName>
        <fullName evidence="6">Small ribosomal subunit protein uS10m</fullName>
    </recommendedName>
    <alternativeName>
        <fullName evidence="7">28S ribosomal protein S10, mitochondrial</fullName>
    </alternativeName>
</protein>
<gene>
    <name evidence="10" type="primary">MRPS10</name>
</gene>
<evidence type="ECO:0000256" key="5">
    <source>
        <dbReference type="ARBA" id="ARBA00023274"/>
    </source>
</evidence>
<dbReference type="SUPFAM" id="SSF54999">
    <property type="entry name" value="Ribosomal protein S10"/>
    <property type="match status" value="1"/>
</dbReference>
<dbReference type="InParanoid" id="A0A6J3CUY5"/>
<evidence type="ECO:0000313" key="10">
    <source>
        <dbReference type="RefSeq" id="XP_032040737.1"/>
    </source>
</evidence>
<comment type="similarity">
    <text evidence="2">Belongs to the universal ribosomal protein uS10 family.</text>
</comment>
<dbReference type="KEGG" id="aful:116487707"/>
<dbReference type="CTD" id="55173"/>
<dbReference type="AlphaFoldDB" id="A0A6J3CUY5"/>
<dbReference type="InterPro" id="IPR036838">
    <property type="entry name" value="Ribosomal_uS10_dom_sf"/>
</dbReference>
<evidence type="ECO:0000313" key="9">
    <source>
        <dbReference type="Proteomes" id="UP000504639"/>
    </source>
</evidence>
<dbReference type="InterPro" id="IPR001848">
    <property type="entry name" value="Ribosomal_uS10"/>
</dbReference>
<keyword evidence="5" id="KW-0687">Ribonucleoprotein</keyword>
<keyword evidence="9" id="KW-1185">Reference proteome</keyword>
<dbReference type="SMART" id="SM01403">
    <property type="entry name" value="Ribosomal_S10"/>
    <property type="match status" value="1"/>
</dbReference>
<dbReference type="GeneID" id="116487707"/>
<evidence type="ECO:0000259" key="8">
    <source>
        <dbReference type="SMART" id="SM01403"/>
    </source>
</evidence>
<dbReference type="Pfam" id="PF00338">
    <property type="entry name" value="Ribosomal_S10"/>
    <property type="match status" value="1"/>
</dbReference>
<proteinExistence type="inferred from homology"/>
<evidence type="ECO:0000256" key="6">
    <source>
        <dbReference type="ARBA" id="ARBA00035261"/>
    </source>
</evidence>
<feature type="domain" description="Small ribosomal subunit protein uS10" evidence="8">
    <location>
        <begin position="71"/>
        <end position="168"/>
    </location>
</feature>
<dbReference type="RefSeq" id="XP_032040737.1">
    <property type="nucleotide sequence ID" value="XM_032184846.1"/>
</dbReference>
<keyword evidence="4" id="KW-0496">Mitochondrion</keyword>
<evidence type="ECO:0000256" key="1">
    <source>
        <dbReference type="ARBA" id="ARBA00004173"/>
    </source>
</evidence>
<dbReference type="Proteomes" id="UP000504639">
    <property type="component" value="Chromosome 3"/>
</dbReference>
<dbReference type="FunFam" id="3.30.70.600:FF:000005">
    <property type="entry name" value="28S ribosomal protein S10, mitochondrial"/>
    <property type="match status" value="1"/>
</dbReference>
<dbReference type="HAMAP" id="MF_00508">
    <property type="entry name" value="Ribosomal_uS10"/>
    <property type="match status" value="1"/>
</dbReference>
<accession>A0A6J3CUY5</accession>
<dbReference type="GO" id="GO:0003735">
    <property type="term" value="F:structural constituent of ribosome"/>
    <property type="evidence" value="ECO:0007669"/>
    <property type="project" value="InterPro"/>
</dbReference>
<dbReference type="GO" id="GO:0005763">
    <property type="term" value="C:mitochondrial small ribosomal subunit"/>
    <property type="evidence" value="ECO:0007669"/>
    <property type="project" value="InterPro"/>
</dbReference>
<keyword evidence="3 10" id="KW-0689">Ribosomal protein</keyword>
<name>A0A6J3CUY5_AYTFU</name>
<sequence>MAAGCLWRRLWQASARPANYASRIIQKQCFLPTSDLMGVRFSGSHAQTQEHKTNPLVTISEEPETLYKRLSLLVKGHDKAVLDSYEYFAVLAAKELGISVEKIHRPPKKIERFTLLKSVHIYKKHRVQYEMRTHYTCLELKYLTGSTAAVYLEYVERNLPEGVAMEVKKTKIEKIPEHIQEPVWDTLPQVEETEVKS</sequence>
<dbReference type="Gene3D" id="3.30.70.600">
    <property type="entry name" value="Ribosomal protein S10 domain"/>
    <property type="match status" value="1"/>
</dbReference>
<reference evidence="10" key="1">
    <citation type="submission" date="2025-08" db="UniProtKB">
        <authorList>
            <consortium name="RefSeq"/>
        </authorList>
    </citation>
    <scope>IDENTIFICATION</scope>
    <source>
        <tissue evidence="10">Lung</tissue>
    </source>
</reference>
<dbReference type="PANTHER" id="PTHR13334:SF4">
    <property type="entry name" value="SMALL RIBOSOMAL SUBUNIT PROTEIN US10M"/>
    <property type="match status" value="1"/>
</dbReference>
<dbReference type="PANTHER" id="PTHR13334">
    <property type="entry name" value="MITOCHONDRIAL 28S RIBOSOMAL PROTEIN S10"/>
    <property type="match status" value="1"/>
</dbReference>
<dbReference type="InterPro" id="IPR040055">
    <property type="entry name" value="Ribosomal_uS10m"/>
</dbReference>
<dbReference type="InterPro" id="IPR027486">
    <property type="entry name" value="Ribosomal_uS10_dom"/>
</dbReference>
<evidence type="ECO:0000256" key="7">
    <source>
        <dbReference type="ARBA" id="ARBA00035544"/>
    </source>
</evidence>
<organism evidence="9 10">
    <name type="scientific">Aythya fuligula</name>
    <name type="common">Tufted duck</name>
    <name type="synonym">Anas fuligula</name>
    <dbReference type="NCBI Taxonomy" id="219594"/>
    <lineage>
        <taxon>Eukaryota</taxon>
        <taxon>Metazoa</taxon>
        <taxon>Chordata</taxon>
        <taxon>Craniata</taxon>
        <taxon>Vertebrata</taxon>
        <taxon>Euteleostomi</taxon>
        <taxon>Archelosauria</taxon>
        <taxon>Archosauria</taxon>
        <taxon>Dinosauria</taxon>
        <taxon>Saurischia</taxon>
        <taxon>Theropoda</taxon>
        <taxon>Coelurosauria</taxon>
        <taxon>Aves</taxon>
        <taxon>Neognathae</taxon>
        <taxon>Galloanserae</taxon>
        <taxon>Anseriformes</taxon>
        <taxon>Anatidae</taxon>
        <taxon>Aythyinae</taxon>
        <taxon>Aythya</taxon>
    </lineage>
</organism>
<dbReference type="GO" id="GO:0006412">
    <property type="term" value="P:translation"/>
    <property type="evidence" value="ECO:0007669"/>
    <property type="project" value="InterPro"/>
</dbReference>
<evidence type="ECO:0000256" key="2">
    <source>
        <dbReference type="ARBA" id="ARBA00007102"/>
    </source>
</evidence>
<evidence type="ECO:0000256" key="3">
    <source>
        <dbReference type="ARBA" id="ARBA00022980"/>
    </source>
</evidence>
<comment type="subcellular location">
    <subcellularLocation>
        <location evidence="1">Mitochondrion</location>
    </subcellularLocation>
</comment>